<evidence type="ECO:0000313" key="3">
    <source>
        <dbReference type="Proteomes" id="UP001302249"/>
    </source>
</evidence>
<name>A0ABZ0B8V6_9SPHN</name>
<sequence>MSRTVVVLRPEPGNAATMARLAREGLAGRALPLFAVHALPWKARAADHDALILTSANAVRFGGEGLATLRTLPVYAVGMRTAEAASMAGFWIAHVGRTGKEALVAAAEARGVRRALHLAGREHGLTVNGPISTVAICYASDPVDVPAPAIDALAGQVALVHSPRAAERLAALVDAYRLARDRVAIAAISDAAGAAAGGGWRTVAVARRPTDADLVAAVHRLAD</sequence>
<proteinExistence type="predicted"/>
<accession>A0ABZ0B8V6</accession>
<evidence type="ECO:0000313" key="2">
    <source>
        <dbReference type="EMBL" id="WNO53857.1"/>
    </source>
</evidence>
<dbReference type="Gene3D" id="3.40.50.10090">
    <property type="match status" value="1"/>
</dbReference>
<dbReference type="EMBL" id="CP135076">
    <property type="protein sequence ID" value="WNO53857.1"/>
    <property type="molecule type" value="Genomic_DNA"/>
</dbReference>
<dbReference type="SUPFAM" id="SSF69618">
    <property type="entry name" value="HemD-like"/>
    <property type="match status" value="1"/>
</dbReference>
<dbReference type="EC" id="4.2.1.75" evidence="2"/>
<organism evidence="2 3">
    <name type="scientific">Stakelama saccharophila</name>
    <dbReference type="NCBI Taxonomy" id="3075605"/>
    <lineage>
        <taxon>Bacteria</taxon>
        <taxon>Pseudomonadati</taxon>
        <taxon>Pseudomonadota</taxon>
        <taxon>Alphaproteobacteria</taxon>
        <taxon>Sphingomonadales</taxon>
        <taxon>Sphingomonadaceae</taxon>
        <taxon>Stakelama</taxon>
    </lineage>
</organism>
<evidence type="ECO:0000259" key="1">
    <source>
        <dbReference type="Pfam" id="PF02602"/>
    </source>
</evidence>
<dbReference type="Proteomes" id="UP001302249">
    <property type="component" value="Chromosome"/>
</dbReference>
<keyword evidence="3" id="KW-1185">Reference proteome</keyword>
<dbReference type="InterPro" id="IPR036108">
    <property type="entry name" value="4pyrrol_syn_uPrphyn_synt_sf"/>
</dbReference>
<dbReference type="Pfam" id="PF02602">
    <property type="entry name" value="HEM4"/>
    <property type="match status" value="1"/>
</dbReference>
<protein>
    <submittedName>
        <fullName evidence="2">Uroporphyrinogen-III synthase</fullName>
        <ecNumber evidence="2">4.2.1.75</ecNumber>
    </submittedName>
</protein>
<keyword evidence="2" id="KW-0456">Lyase</keyword>
<dbReference type="InterPro" id="IPR003754">
    <property type="entry name" value="4pyrrol_synth_uPrphyn_synth"/>
</dbReference>
<dbReference type="CDD" id="cd06578">
    <property type="entry name" value="HemD"/>
    <property type="match status" value="1"/>
</dbReference>
<feature type="domain" description="Tetrapyrrole biosynthesis uroporphyrinogen III synthase" evidence="1">
    <location>
        <begin position="31"/>
        <end position="216"/>
    </location>
</feature>
<gene>
    <name evidence="2" type="ORF">RPR59_00940</name>
</gene>
<dbReference type="GO" id="GO:0004852">
    <property type="term" value="F:uroporphyrinogen-III synthase activity"/>
    <property type="evidence" value="ECO:0007669"/>
    <property type="project" value="UniProtKB-EC"/>
</dbReference>
<dbReference type="RefSeq" id="WP_313915726.1">
    <property type="nucleotide sequence ID" value="NZ_CP135076.1"/>
</dbReference>
<reference evidence="2 3" key="1">
    <citation type="submission" date="2023-09" db="EMBL/GenBank/DDBJ databases">
        <authorList>
            <person name="Rey-Velasco X."/>
        </authorList>
    </citation>
    <scope>NUCLEOTIDE SEQUENCE [LARGE SCALE GENOMIC DNA]</scope>
    <source>
        <strain evidence="2 3">W311</strain>
    </source>
</reference>